<accession>A0AAE0VTZ6</accession>
<reference evidence="1" key="3">
    <citation type="submission" date="2023-05" db="EMBL/GenBank/DDBJ databases">
        <authorList>
            <person name="Smith C.H."/>
        </authorList>
    </citation>
    <scope>NUCLEOTIDE SEQUENCE</scope>
    <source>
        <strain evidence="1">CHS0354</strain>
        <tissue evidence="1">Mantle</tissue>
    </source>
</reference>
<organism evidence="1 2">
    <name type="scientific">Potamilus streckersoni</name>
    <dbReference type="NCBI Taxonomy" id="2493646"/>
    <lineage>
        <taxon>Eukaryota</taxon>
        <taxon>Metazoa</taxon>
        <taxon>Spiralia</taxon>
        <taxon>Lophotrochozoa</taxon>
        <taxon>Mollusca</taxon>
        <taxon>Bivalvia</taxon>
        <taxon>Autobranchia</taxon>
        <taxon>Heteroconchia</taxon>
        <taxon>Palaeoheterodonta</taxon>
        <taxon>Unionida</taxon>
        <taxon>Unionoidea</taxon>
        <taxon>Unionidae</taxon>
        <taxon>Ambleminae</taxon>
        <taxon>Lampsilini</taxon>
        <taxon>Potamilus</taxon>
    </lineage>
</organism>
<name>A0AAE0VTZ6_9BIVA</name>
<reference evidence="1" key="2">
    <citation type="journal article" date="2021" name="Genome Biol. Evol.">
        <title>Developing a high-quality reference genome for a parasitic bivalve with doubly uniparental inheritance (Bivalvia: Unionida).</title>
        <authorList>
            <person name="Smith C.H."/>
        </authorList>
    </citation>
    <scope>NUCLEOTIDE SEQUENCE</scope>
    <source>
        <strain evidence="1">CHS0354</strain>
        <tissue evidence="1">Mantle</tissue>
    </source>
</reference>
<sequence>MTLFDAVTENASNTDVQNVTQVHAPHTLYSSLVPERNSSQQDSRKKRAILAGTDIVEIMVFADDAICSRFTDLENGDKDAAIVVMGSYYALLVNEVSLF</sequence>
<reference evidence="1" key="1">
    <citation type="journal article" date="2021" name="Genome Biol. Evol.">
        <title>A High-Quality Reference Genome for a Parasitic Bivalve with Doubly Uniparental Inheritance (Bivalvia: Unionida).</title>
        <authorList>
            <person name="Smith C.H."/>
        </authorList>
    </citation>
    <scope>NUCLEOTIDE SEQUENCE</scope>
    <source>
        <strain evidence="1">CHS0354</strain>
    </source>
</reference>
<dbReference type="EMBL" id="JAEAOA010002345">
    <property type="protein sequence ID" value="KAK3590039.1"/>
    <property type="molecule type" value="Genomic_DNA"/>
</dbReference>
<dbReference type="Proteomes" id="UP001195483">
    <property type="component" value="Unassembled WGS sequence"/>
</dbReference>
<dbReference type="AlphaFoldDB" id="A0AAE0VTZ6"/>
<evidence type="ECO:0000313" key="1">
    <source>
        <dbReference type="EMBL" id="KAK3590039.1"/>
    </source>
</evidence>
<proteinExistence type="predicted"/>
<gene>
    <name evidence="1" type="ORF">CHS0354_041065</name>
</gene>
<protein>
    <submittedName>
        <fullName evidence="1">Uncharacterized protein</fullName>
    </submittedName>
</protein>
<comment type="caution">
    <text evidence="1">The sequence shown here is derived from an EMBL/GenBank/DDBJ whole genome shotgun (WGS) entry which is preliminary data.</text>
</comment>
<evidence type="ECO:0000313" key="2">
    <source>
        <dbReference type="Proteomes" id="UP001195483"/>
    </source>
</evidence>
<keyword evidence="2" id="KW-1185">Reference proteome</keyword>